<gene>
    <name evidence="8" type="primary">trpS</name>
    <name evidence="10" type="ORF">N798_05000</name>
</gene>
<evidence type="ECO:0000256" key="6">
    <source>
        <dbReference type="ARBA" id="ARBA00023146"/>
    </source>
</evidence>
<feature type="binding site" evidence="8">
    <location>
        <position position="196"/>
    </location>
    <ligand>
        <name>ATP</name>
        <dbReference type="ChEBI" id="CHEBI:30616"/>
    </ligand>
</feature>
<reference evidence="10 11" key="1">
    <citation type="submission" date="2013-08" db="EMBL/GenBank/DDBJ databases">
        <title>The genome sequence of Knoellia flava.</title>
        <authorList>
            <person name="Zhu W."/>
            <person name="Wang G."/>
        </authorList>
    </citation>
    <scope>NUCLEOTIDE SEQUENCE [LARGE SCALE GENOMIC DNA]</scope>
    <source>
        <strain evidence="10 11">TL1</strain>
    </source>
</reference>
<name>A0ABR4XGL3_9MICO</name>
<dbReference type="PROSITE" id="PS00178">
    <property type="entry name" value="AA_TRNA_LIGASE_I"/>
    <property type="match status" value="1"/>
</dbReference>
<comment type="subunit">
    <text evidence="8">Homodimer.</text>
</comment>
<dbReference type="EMBL" id="AVPI01000011">
    <property type="protein sequence ID" value="KGN34001.1"/>
    <property type="molecule type" value="Genomic_DNA"/>
</dbReference>
<dbReference type="EC" id="6.1.1.2" evidence="8"/>
<dbReference type="InterPro" id="IPR002306">
    <property type="entry name" value="Trp-tRNA-ligase"/>
</dbReference>
<comment type="function">
    <text evidence="8">Catalyzes the attachment of tryptophan to tRNA(Trp).</text>
</comment>
<evidence type="ECO:0000256" key="9">
    <source>
        <dbReference type="RuleBase" id="RU363036"/>
    </source>
</evidence>
<evidence type="ECO:0000313" key="10">
    <source>
        <dbReference type="EMBL" id="KGN34001.1"/>
    </source>
</evidence>
<keyword evidence="8" id="KW-0963">Cytoplasm</keyword>
<keyword evidence="5 8" id="KW-0648">Protein biosynthesis</keyword>
<organism evidence="10 11">
    <name type="scientific">Knoellia flava TL1</name>
    <dbReference type="NCBI Taxonomy" id="1385518"/>
    <lineage>
        <taxon>Bacteria</taxon>
        <taxon>Bacillati</taxon>
        <taxon>Actinomycetota</taxon>
        <taxon>Actinomycetes</taxon>
        <taxon>Micrococcales</taxon>
        <taxon>Intrasporangiaceae</taxon>
        <taxon>Knoellia</taxon>
    </lineage>
</organism>
<feature type="binding site" evidence="8">
    <location>
        <begin position="30"/>
        <end position="31"/>
    </location>
    <ligand>
        <name>ATP</name>
        <dbReference type="ChEBI" id="CHEBI:30616"/>
    </ligand>
</feature>
<dbReference type="PRINTS" id="PR01039">
    <property type="entry name" value="TRNASYNTHTRP"/>
</dbReference>
<dbReference type="SUPFAM" id="SSF52374">
    <property type="entry name" value="Nucleotidylyl transferase"/>
    <property type="match status" value="1"/>
</dbReference>
<feature type="binding site" evidence="8">
    <location>
        <position position="145"/>
    </location>
    <ligand>
        <name>L-tryptophan</name>
        <dbReference type="ChEBI" id="CHEBI:57912"/>
    </ligand>
</feature>
<dbReference type="NCBIfam" id="TIGR00233">
    <property type="entry name" value="trpS"/>
    <property type="match status" value="1"/>
</dbReference>
<proteinExistence type="inferred from homology"/>
<comment type="similarity">
    <text evidence="1 8 9">Belongs to the class-I aminoacyl-tRNA synthetase family.</text>
</comment>
<dbReference type="Gene3D" id="3.40.50.620">
    <property type="entry name" value="HUPs"/>
    <property type="match status" value="1"/>
</dbReference>
<evidence type="ECO:0000256" key="3">
    <source>
        <dbReference type="ARBA" id="ARBA00022741"/>
    </source>
</evidence>
<accession>A0ABR4XGL3</accession>
<dbReference type="PANTHER" id="PTHR43766">
    <property type="entry name" value="TRYPTOPHAN--TRNA LIGASE, MITOCHONDRIAL"/>
    <property type="match status" value="1"/>
</dbReference>
<dbReference type="HAMAP" id="MF_00140_B">
    <property type="entry name" value="Trp_tRNA_synth_B"/>
    <property type="match status" value="1"/>
</dbReference>
<dbReference type="Pfam" id="PF00579">
    <property type="entry name" value="tRNA-synt_1b"/>
    <property type="match status" value="1"/>
</dbReference>
<evidence type="ECO:0000256" key="5">
    <source>
        <dbReference type="ARBA" id="ARBA00022917"/>
    </source>
</evidence>
<feature type="binding site" evidence="8">
    <location>
        <begin position="157"/>
        <end position="159"/>
    </location>
    <ligand>
        <name>ATP</name>
        <dbReference type="ChEBI" id="CHEBI:30616"/>
    </ligand>
</feature>
<keyword evidence="2 8" id="KW-0436">Ligase</keyword>
<dbReference type="Gene3D" id="1.10.240.10">
    <property type="entry name" value="Tyrosyl-Transfer RNA Synthetase"/>
    <property type="match status" value="1"/>
</dbReference>
<feature type="binding site" evidence="8">
    <location>
        <begin position="21"/>
        <end position="23"/>
    </location>
    <ligand>
        <name>ATP</name>
        <dbReference type="ChEBI" id="CHEBI:30616"/>
    </ligand>
</feature>
<evidence type="ECO:0000256" key="4">
    <source>
        <dbReference type="ARBA" id="ARBA00022840"/>
    </source>
</evidence>
<keyword evidence="6 8" id="KW-0030">Aminoacyl-tRNA synthetase</keyword>
<dbReference type="PANTHER" id="PTHR43766:SF1">
    <property type="entry name" value="TRYPTOPHAN--TRNA LIGASE, MITOCHONDRIAL"/>
    <property type="match status" value="1"/>
</dbReference>
<evidence type="ECO:0000313" key="11">
    <source>
        <dbReference type="Proteomes" id="UP000029990"/>
    </source>
</evidence>
<evidence type="ECO:0000256" key="7">
    <source>
        <dbReference type="ARBA" id="ARBA00049929"/>
    </source>
</evidence>
<comment type="caution">
    <text evidence="8">Lacks conserved residue(s) required for the propagation of feature annotation.</text>
</comment>
<keyword evidence="4 8" id="KW-0067">ATP-binding</keyword>
<dbReference type="Proteomes" id="UP000029990">
    <property type="component" value="Unassembled WGS sequence"/>
</dbReference>
<dbReference type="InterPro" id="IPR024109">
    <property type="entry name" value="Trp-tRNA-ligase_bac-type"/>
</dbReference>
<dbReference type="InterPro" id="IPR002305">
    <property type="entry name" value="aa-tRNA-synth_Ic"/>
</dbReference>
<keyword evidence="11" id="KW-1185">Reference proteome</keyword>
<keyword evidence="3 8" id="KW-0547">Nucleotide-binding</keyword>
<dbReference type="InterPro" id="IPR014729">
    <property type="entry name" value="Rossmann-like_a/b/a_fold"/>
</dbReference>
<evidence type="ECO:0000256" key="2">
    <source>
        <dbReference type="ARBA" id="ARBA00022598"/>
    </source>
</evidence>
<protein>
    <recommendedName>
        <fullName evidence="8">Tryptophan--tRNA ligase</fullName>
        <ecNumber evidence="8">6.1.1.2</ecNumber>
    </recommendedName>
    <alternativeName>
        <fullName evidence="8">Tryptophanyl-tRNA synthetase</fullName>
        <shortName evidence="8">TrpRS</shortName>
    </alternativeName>
</protein>
<dbReference type="RefSeq" id="WP_052116930.1">
    <property type="nucleotide sequence ID" value="NZ_AVPI01000011.1"/>
</dbReference>
<dbReference type="CDD" id="cd00806">
    <property type="entry name" value="TrpRS_core"/>
    <property type="match status" value="1"/>
</dbReference>
<comment type="subcellular location">
    <subcellularLocation>
        <location evidence="8">Cytoplasm</location>
    </subcellularLocation>
</comment>
<dbReference type="InterPro" id="IPR050203">
    <property type="entry name" value="Trp-tRNA_synthetase"/>
</dbReference>
<dbReference type="InterPro" id="IPR001412">
    <property type="entry name" value="aa-tRNA-synth_I_CS"/>
</dbReference>
<evidence type="ECO:0000256" key="8">
    <source>
        <dbReference type="HAMAP-Rule" id="MF_00140"/>
    </source>
</evidence>
<evidence type="ECO:0000256" key="1">
    <source>
        <dbReference type="ARBA" id="ARBA00005594"/>
    </source>
</evidence>
<comment type="caution">
    <text evidence="10">The sequence shown here is derived from an EMBL/GenBank/DDBJ whole genome shotgun (WGS) entry which is preliminary data.</text>
</comment>
<comment type="catalytic activity">
    <reaction evidence="7 8">
        <text>tRNA(Trp) + L-tryptophan + ATP = L-tryptophyl-tRNA(Trp) + AMP + diphosphate + H(+)</text>
        <dbReference type="Rhea" id="RHEA:24080"/>
        <dbReference type="Rhea" id="RHEA-COMP:9671"/>
        <dbReference type="Rhea" id="RHEA-COMP:9705"/>
        <dbReference type="ChEBI" id="CHEBI:15378"/>
        <dbReference type="ChEBI" id="CHEBI:30616"/>
        <dbReference type="ChEBI" id="CHEBI:33019"/>
        <dbReference type="ChEBI" id="CHEBI:57912"/>
        <dbReference type="ChEBI" id="CHEBI:78442"/>
        <dbReference type="ChEBI" id="CHEBI:78535"/>
        <dbReference type="ChEBI" id="CHEBI:456215"/>
        <dbReference type="EC" id="6.1.1.2"/>
    </reaction>
</comment>
<sequence>MTRMSAPVTPQAAPRILSGMQPTSDSLHLGNYLGALVNWVRLQDEFDAYYFVADLHALTVPTDPAVLRERTRKTAAQFIAGGVDPERSAVFCQSHVTEHAELGWVMNCLTADGEARRMTQFKDKVAKGQNANVGLLTYPMLMAADILMYDAAYVPVGEDQRQHLEITRDLAERFNTRFGGGLVVPEPYIVKGAAKIQDLQDPTSKMSKTGSSPKGLIDLMQDPARIAKNIRSAVTDTEAEIRYDVDTKPGVSNLLVIHSILSGTPVADLEASFAGRGYGDLKKEVADVVVAAIEPFQARMHELLDDPAELDRILASGADRAREVARATMARVRDRVGLLPAAAPVPAR</sequence>